<reference evidence="3 4" key="1">
    <citation type="journal article" date="2023" name="G3 (Bethesda)">
        <title>A chromosome-level genome assembly of Zasmidium syzygii isolated from banana leaves.</title>
        <authorList>
            <person name="van Westerhoven A.C."/>
            <person name="Mehrabi R."/>
            <person name="Talebi R."/>
            <person name="Steentjes M.B.F."/>
            <person name="Corcolon B."/>
            <person name="Chong P.A."/>
            <person name="Kema G.H.J."/>
            <person name="Seidl M.F."/>
        </authorList>
    </citation>
    <scope>NUCLEOTIDE SEQUENCE [LARGE SCALE GENOMIC DNA]</scope>
    <source>
        <strain evidence="3 4">P124</strain>
    </source>
</reference>
<feature type="transmembrane region" description="Helical" evidence="2">
    <location>
        <begin position="195"/>
        <end position="215"/>
    </location>
</feature>
<name>A0ABR0E7U6_ZASCE</name>
<evidence type="ECO:0000256" key="1">
    <source>
        <dbReference type="SAM" id="MobiDB-lite"/>
    </source>
</evidence>
<proteinExistence type="predicted"/>
<accession>A0ABR0E7U6</accession>
<sequence length="217" mass="20999">MAAQPSPTTANQNIQTIAVLPLSGTTVTATVPPSTSGVAVVDGTTLTFRHEGITLSDGEVFSLGFDGLVASTTTASYEYVSFSGSPSVRFDSTRHPMGTSVVVTETSSVLPPDTPLTATTSSSSGSGMGSTRASSSGSSSPTSSSASSSGTESSSGSMTTPASSTSGAQVGAGNTNAAPLTTNGGSGAPVQAPNVGFGGLFVAGLGLLVTFGAMVGL</sequence>
<keyword evidence="4" id="KW-1185">Reference proteome</keyword>
<comment type="caution">
    <text evidence="3">The sequence shown here is derived from an EMBL/GenBank/DDBJ whole genome shotgun (WGS) entry which is preliminary data.</text>
</comment>
<keyword evidence="2" id="KW-0472">Membrane</keyword>
<dbReference type="Proteomes" id="UP001305779">
    <property type="component" value="Unassembled WGS sequence"/>
</dbReference>
<keyword evidence="2" id="KW-1133">Transmembrane helix</keyword>
<feature type="compositionally biased region" description="Polar residues" evidence="1">
    <location>
        <begin position="172"/>
        <end position="183"/>
    </location>
</feature>
<evidence type="ECO:0000256" key="2">
    <source>
        <dbReference type="SAM" id="Phobius"/>
    </source>
</evidence>
<feature type="compositionally biased region" description="Low complexity" evidence="1">
    <location>
        <begin position="117"/>
        <end position="168"/>
    </location>
</feature>
<organism evidence="3 4">
    <name type="scientific">Zasmidium cellare</name>
    <name type="common">Wine cellar mold</name>
    <name type="synonym">Racodium cellare</name>
    <dbReference type="NCBI Taxonomy" id="395010"/>
    <lineage>
        <taxon>Eukaryota</taxon>
        <taxon>Fungi</taxon>
        <taxon>Dikarya</taxon>
        <taxon>Ascomycota</taxon>
        <taxon>Pezizomycotina</taxon>
        <taxon>Dothideomycetes</taxon>
        <taxon>Dothideomycetidae</taxon>
        <taxon>Mycosphaerellales</taxon>
        <taxon>Mycosphaerellaceae</taxon>
        <taxon>Zasmidium</taxon>
    </lineage>
</organism>
<evidence type="ECO:0000313" key="3">
    <source>
        <dbReference type="EMBL" id="KAK4497502.1"/>
    </source>
</evidence>
<gene>
    <name evidence="3" type="ORF">PRZ48_011953</name>
</gene>
<dbReference type="EMBL" id="JAXOVC010000009">
    <property type="protein sequence ID" value="KAK4497502.1"/>
    <property type="molecule type" value="Genomic_DNA"/>
</dbReference>
<protein>
    <submittedName>
        <fullName evidence="3">Uncharacterized protein</fullName>
    </submittedName>
</protein>
<feature type="region of interest" description="Disordered" evidence="1">
    <location>
        <begin position="104"/>
        <end position="185"/>
    </location>
</feature>
<keyword evidence="2" id="KW-0812">Transmembrane</keyword>
<evidence type="ECO:0000313" key="4">
    <source>
        <dbReference type="Proteomes" id="UP001305779"/>
    </source>
</evidence>